<dbReference type="EMBL" id="QCYK01000003">
    <property type="protein sequence ID" value="PUZ23397.1"/>
    <property type="molecule type" value="Genomic_DNA"/>
</dbReference>
<name>A0A2T7BE90_9BACT</name>
<organism evidence="2 3">
    <name type="scientific">Chitinophaga parva</name>
    <dbReference type="NCBI Taxonomy" id="2169414"/>
    <lineage>
        <taxon>Bacteria</taxon>
        <taxon>Pseudomonadati</taxon>
        <taxon>Bacteroidota</taxon>
        <taxon>Chitinophagia</taxon>
        <taxon>Chitinophagales</taxon>
        <taxon>Chitinophagaceae</taxon>
        <taxon>Chitinophaga</taxon>
    </lineage>
</organism>
<evidence type="ECO:0000313" key="3">
    <source>
        <dbReference type="Proteomes" id="UP000244450"/>
    </source>
</evidence>
<evidence type="ECO:0000313" key="2">
    <source>
        <dbReference type="EMBL" id="PUZ23397.1"/>
    </source>
</evidence>
<proteinExistence type="predicted"/>
<protein>
    <recommendedName>
        <fullName evidence="4">Glycosyltransferase RgtA/B/C/D-like domain-containing protein</fullName>
    </recommendedName>
</protein>
<sequence>MKQTASIVGPQQPGPRFFDFIFRNQENRRWCWAALGLSIIGWCLFKWVYPNPNMVLDSYCLVRGAISGANVEVWPIGYSKFLVLLGYVSHSAMLLVWVQYMGMVLACMYFFFTLLYIFNPGKWVKTGMFVFLFANPLFYYINNFVLTDGLYTTLSVAWFTLLIWVVFRPRDYMIWVHALLLLVLFSIRYNAMFYPFVAAVAFLFSSFRLWKKLVAIALAGGMVLGFIVFTRNQMKQATGVSGFTVFSDWKILNNALFGYGHFYKTDPRPVPAKFARLDSLVRLSFEVNGPDDMYNYGAITSGSVYMFHPYSPLTLYMSEQEQRSTSFIILDQSMPMSPLYGAYGRYLVKRNPFAFARYFLLPNVQRHFLPPMESYDSPSPFVLHKDKVLGKPTAEWFHLTTLECRSFGVSLRNLLLLPAMALAGIIQLAFLMVAVGVCYTKLYKTQPPLSNKVLLLVLLFACAEFAFSVTSAGIVLRYLLLMLAIELCFTLIVGEQLLKTDQAQKLLHQLK</sequence>
<evidence type="ECO:0008006" key="4">
    <source>
        <dbReference type="Google" id="ProtNLM"/>
    </source>
</evidence>
<dbReference type="OrthoDB" id="635898at2"/>
<dbReference type="RefSeq" id="WP_108689199.1">
    <property type="nucleotide sequence ID" value="NZ_QCYK01000003.1"/>
</dbReference>
<keyword evidence="1" id="KW-1133">Transmembrane helix</keyword>
<keyword evidence="3" id="KW-1185">Reference proteome</keyword>
<feature type="transmembrane region" description="Helical" evidence="1">
    <location>
        <begin position="123"/>
        <end position="142"/>
    </location>
</feature>
<evidence type="ECO:0000256" key="1">
    <source>
        <dbReference type="SAM" id="Phobius"/>
    </source>
</evidence>
<accession>A0A2T7BE90</accession>
<dbReference type="Proteomes" id="UP000244450">
    <property type="component" value="Unassembled WGS sequence"/>
</dbReference>
<feature type="transmembrane region" description="Helical" evidence="1">
    <location>
        <begin position="148"/>
        <end position="167"/>
    </location>
</feature>
<comment type="caution">
    <text evidence="2">The sequence shown here is derived from an EMBL/GenBank/DDBJ whole genome shotgun (WGS) entry which is preliminary data.</text>
</comment>
<reference evidence="2 3" key="1">
    <citation type="submission" date="2018-04" db="EMBL/GenBank/DDBJ databases">
        <title>Chitinophaga fuyangensis sp. nov., isolated from soil in a chemical factory.</title>
        <authorList>
            <person name="Chen K."/>
        </authorList>
    </citation>
    <scope>NUCLEOTIDE SEQUENCE [LARGE SCALE GENOMIC DNA]</scope>
    <source>
        <strain evidence="2 3">LY-1</strain>
    </source>
</reference>
<gene>
    <name evidence="2" type="ORF">DCC81_23755</name>
</gene>
<feature type="transmembrane region" description="Helical" evidence="1">
    <location>
        <begin position="210"/>
        <end position="229"/>
    </location>
</feature>
<feature type="transmembrane region" description="Helical" evidence="1">
    <location>
        <begin position="449"/>
        <end position="467"/>
    </location>
</feature>
<feature type="transmembrane region" description="Helical" evidence="1">
    <location>
        <begin position="415"/>
        <end position="437"/>
    </location>
</feature>
<dbReference type="AlphaFoldDB" id="A0A2T7BE90"/>
<feature type="transmembrane region" description="Helical" evidence="1">
    <location>
        <begin position="179"/>
        <end position="204"/>
    </location>
</feature>
<keyword evidence="1" id="KW-0812">Transmembrane</keyword>
<feature type="transmembrane region" description="Helical" evidence="1">
    <location>
        <begin position="94"/>
        <end position="116"/>
    </location>
</feature>
<keyword evidence="1" id="KW-0472">Membrane</keyword>
<feature type="transmembrane region" description="Helical" evidence="1">
    <location>
        <begin position="30"/>
        <end position="49"/>
    </location>
</feature>